<dbReference type="GO" id="GO:0006950">
    <property type="term" value="P:response to stress"/>
    <property type="evidence" value="ECO:0007669"/>
    <property type="project" value="UniProtKB-ARBA"/>
</dbReference>
<comment type="caution">
    <text evidence="2">The sequence shown here is derived from an EMBL/GenBank/DDBJ whole genome shotgun (WGS) entry which is preliminary data.</text>
</comment>
<dbReference type="EMBL" id="LNQL01000004">
    <property type="protein sequence ID" value="KSU48496.1"/>
    <property type="molecule type" value="Genomic_DNA"/>
</dbReference>
<name>A0A0V8GDV1_9BACL</name>
<protein>
    <submittedName>
        <fullName evidence="2">Protein SprT-like protein</fullName>
    </submittedName>
    <submittedName>
        <fullName evidence="4">SprT family protein</fullName>
    </submittedName>
</protein>
<dbReference type="Proteomes" id="UP000072605">
    <property type="component" value="Unassembled WGS sequence"/>
</dbReference>
<dbReference type="Pfam" id="PF10263">
    <property type="entry name" value="SprT-like"/>
    <property type="match status" value="1"/>
</dbReference>
<dbReference type="SMART" id="SM00731">
    <property type="entry name" value="SprT"/>
    <property type="match status" value="1"/>
</dbReference>
<reference evidence="2 5" key="1">
    <citation type="journal article" date="2015" name="Int. J. Syst. Evol. Microbiol.">
        <title>Exiguobacterium enclense sp. nov., isolated from sediment.</title>
        <authorList>
            <person name="Dastager S.G."/>
            <person name="Mawlankar R."/>
            <person name="Sonalkar V.V."/>
            <person name="Thorat M.N."/>
            <person name="Mual P."/>
            <person name="Verma A."/>
            <person name="Krishnamurthi S."/>
            <person name="Tang S.K."/>
            <person name="Li W.J."/>
        </authorList>
    </citation>
    <scope>NUCLEOTIDE SEQUENCE [LARGE SCALE GENOMIC DNA]</scope>
    <source>
        <strain evidence="2 5">NIO-1109</strain>
    </source>
</reference>
<reference evidence="4 7" key="3">
    <citation type="submission" date="2023-12" db="EMBL/GenBank/DDBJ databases">
        <authorList>
            <person name="Easwaran N."/>
            <person name="Lazarus H.P.S."/>
        </authorList>
    </citation>
    <scope>NUCLEOTIDE SEQUENCE [LARGE SCALE GENOMIC DNA]</scope>
    <source>
        <strain evidence="4 7">VIT-2023</strain>
    </source>
</reference>
<dbReference type="RefSeq" id="WP_023469618.1">
    <property type="nucleotide sequence ID" value="NZ_FMYN01000004.1"/>
</dbReference>
<proteinExistence type="predicted"/>
<reference evidence="3 6" key="2">
    <citation type="journal article" date="2016" name="Front. Microbiol.">
        <title>Genomic Resource of Rice Seed Associated Bacteria.</title>
        <authorList>
            <person name="Midha S."/>
            <person name="Bansal K."/>
            <person name="Sharma S."/>
            <person name="Kumar N."/>
            <person name="Patil P.P."/>
            <person name="Chaudhry V."/>
            <person name="Patil P.B."/>
        </authorList>
    </citation>
    <scope>NUCLEOTIDE SEQUENCE [LARGE SCALE GENOMIC DNA]</scope>
    <source>
        <strain evidence="3 6">RSA11</strain>
    </source>
</reference>
<evidence type="ECO:0000313" key="7">
    <source>
        <dbReference type="Proteomes" id="UP001387110"/>
    </source>
</evidence>
<evidence type="ECO:0000313" key="4">
    <source>
        <dbReference type="EMBL" id="MEI4463257.1"/>
    </source>
</evidence>
<dbReference type="Proteomes" id="UP000053797">
    <property type="component" value="Unassembled WGS sequence"/>
</dbReference>
<dbReference type="InterPro" id="IPR006640">
    <property type="entry name" value="SprT-like_domain"/>
</dbReference>
<evidence type="ECO:0000259" key="1">
    <source>
        <dbReference type="SMART" id="SM00731"/>
    </source>
</evidence>
<organism evidence="2 5">
    <name type="scientific">Exiguobacterium indicum</name>
    <dbReference type="NCBI Taxonomy" id="296995"/>
    <lineage>
        <taxon>Bacteria</taxon>
        <taxon>Bacillati</taxon>
        <taxon>Bacillota</taxon>
        <taxon>Bacilli</taxon>
        <taxon>Bacillales</taxon>
        <taxon>Bacillales Family XII. Incertae Sedis</taxon>
        <taxon>Exiguobacterium</taxon>
    </lineage>
</organism>
<dbReference type="EMBL" id="LDQV01000030">
    <property type="protein sequence ID" value="KTR25808.1"/>
    <property type="molecule type" value="Genomic_DNA"/>
</dbReference>
<evidence type="ECO:0000313" key="5">
    <source>
        <dbReference type="Proteomes" id="UP000053797"/>
    </source>
</evidence>
<dbReference type="AlphaFoldDB" id="A0A0V8GDV1"/>
<accession>A0A0V8GDV1</accession>
<keyword evidence="7" id="KW-1185">Reference proteome</keyword>
<evidence type="ECO:0000313" key="2">
    <source>
        <dbReference type="EMBL" id="KSU48496.1"/>
    </source>
</evidence>
<dbReference type="OrthoDB" id="9799909at2"/>
<feature type="domain" description="SprT-like" evidence="1">
    <location>
        <begin position="4"/>
        <end position="144"/>
    </location>
</feature>
<dbReference type="EMBL" id="JBAWKY010000004">
    <property type="protein sequence ID" value="MEI4463257.1"/>
    <property type="molecule type" value="Genomic_DNA"/>
</dbReference>
<gene>
    <name evidence="2" type="ORF">AS033_12820</name>
    <name evidence="3" type="ORF">RSA11_13020</name>
    <name evidence="4" type="ORF">SZL87_12605</name>
</gene>
<dbReference type="Proteomes" id="UP001387110">
    <property type="component" value="Unassembled WGS sequence"/>
</dbReference>
<evidence type="ECO:0000313" key="3">
    <source>
        <dbReference type="EMBL" id="KTR25808.1"/>
    </source>
</evidence>
<evidence type="ECO:0000313" key="6">
    <source>
        <dbReference type="Proteomes" id="UP000072605"/>
    </source>
</evidence>
<dbReference type="NCBIfam" id="NF003339">
    <property type="entry name" value="PRK04351.1"/>
    <property type="match status" value="1"/>
</dbReference>
<dbReference type="GeneID" id="90838177"/>
<sequence>MTNEQLQRYVEQLSLDVFSLPFRHKAYFNPRLKTTGGRYFLGDHHLDFNKRYIDDMKVFRGIVIHELCHYHLHLAGMGHRHQDQDFKEWLERYDGLRYSPRRQEDEKKSYLYECEKCSTLYRRKRRMNTERYRCGRCRGKIFYKSS</sequence>